<protein>
    <submittedName>
        <fullName evidence="1">Uncharacterized protein</fullName>
    </submittedName>
</protein>
<dbReference type="SUPFAM" id="SSF51998">
    <property type="entry name" value="PFL-like glycyl radical enzymes"/>
    <property type="match status" value="1"/>
</dbReference>
<dbReference type="Gene3D" id="3.20.70.20">
    <property type="match status" value="1"/>
</dbReference>
<gene>
    <name evidence="1" type="ORF">H1016_03480</name>
</gene>
<name>A0A832X668_9ARCH</name>
<dbReference type="Proteomes" id="UP000646946">
    <property type="component" value="Unassembled WGS sequence"/>
</dbReference>
<organism evidence="1 2">
    <name type="scientific">Candidatus Naiadarchaeum limnaeum</name>
    <dbReference type="NCBI Taxonomy" id="2756139"/>
    <lineage>
        <taxon>Archaea</taxon>
        <taxon>Candidatus Undinarchaeota</taxon>
        <taxon>Candidatus Undinarchaeia</taxon>
        <taxon>Candidatus Naiadarchaeales</taxon>
        <taxon>Candidatus Naiadarchaeaceae</taxon>
        <taxon>Candidatus Naiadarchaeum</taxon>
    </lineage>
</organism>
<keyword evidence="2" id="KW-1185">Reference proteome</keyword>
<accession>A0A832X668</accession>
<evidence type="ECO:0000313" key="1">
    <source>
        <dbReference type="EMBL" id="HIK00575.1"/>
    </source>
</evidence>
<feature type="non-terminal residue" evidence="1">
    <location>
        <position position="1"/>
    </location>
</feature>
<reference evidence="1 2" key="1">
    <citation type="journal article" name="Nat. Commun.">
        <title>Undinarchaeota illuminate DPANN phylogeny and the impact of gene transfer on archaeal evolution.</title>
        <authorList>
            <person name="Dombrowski N."/>
            <person name="Williams T.A."/>
            <person name="Sun J."/>
            <person name="Woodcroft B.J."/>
            <person name="Lee J.H."/>
            <person name="Minh B.Q."/>
            <person name="Rinke C."/>
            <person name="Spang A."/>
        </authorList>
    </citation>
    <scope>NUCLEOTIDE SEQUENCE [LARGE SCALE GENOMIC DNA]</scope>
    <source>
        <strain evidence="1">MAG_bin1129</strain>
    </source>
</reference>
<dbReference type="GO" id="GO:0006260">
    <property type="term" value="P:DNA replication"/>
    <property type="evidence" value="ECO:0007669"/>
    <property type="project" value="InterPro"/>
</dbReference>
<evidence type="ECO:0000313" key="2">
    <source>
        <dbReference type="Proteomes" id="UP000646946"/>
    </source>
</evidence>
<dbReference type="InterPro" id="IPR012833">
    <property type="entry name" value="NrdD"/>
</dbReference>
<dbReference type="PANTHER" id="PTHR21075">
    <property type="entry name" value="ANAEROBIC RIBONUCLEOSIDE-TRIPHOSPHATE REDUCTASE"/>
    <property type="match status" value="1"/>
</dbReference>
<dbReference type="Pfam" id="PF13597">
    <property type="entry name" value="NRDD"/>
    <property type="match status" value="1"/>
</dbReference>
<comment type="caution">
    <text evidence="1">The sequence shown here is derived from an EMBL/GenBank/DDBJ whole genome shotgun (WGS) entry which is preliminary data.</text>
</comment>
<dbReference type="EMBL" id="DVAB01000028">
    <property type="protein sequence ID" value="HIK00575.1"/>
    <property type="molecule type" value="Genomic_DNA"/>
</dbReference>
<dbReference type="GO" id="GO:0004748">
    <property type="term" value="F:ribonucleoside-diphosphate reductase activity, thioredoxin disulfide as acceptor"/>
    <property type="evidence" value="ECO:0007669"/>
    <property type="project" value="TreeGrafter"/>
</dbReference>
<sequence length="408" mass="45753">GGQGFFSFNTLLAPYARGLNYHRMKQLAQIFIYEMSQMYVARGGQTVFSSIDLDLSVPKRLKHTAAVVPGGRINGTYGDYELEAKILLSGLLDVFIEGDYSKNQFTFPKINVSIEQDSFKNLDGNWEKILRLTAKYAFPYFIVKQNYFSEFSTFQNCSYLVPLDKLSTQFDIANGTIRGGVSQIVTLNLPNIAYMGRGKEERINELLQSRIDSARDVLLLKKNALAKNLENGALPFLEQPIDGTKYLDIDKQFLIVGITGMNEFVKFITEKALHEDSDGQRLALKTVKFMSNYLSELKESSGLNFALSAVPSKVVANRLAEIDLQNFKGAITQINGAGKPTYTPGFSVQKSAPLLPLQRAKIESQFHEYADGGALSVLPYRNGDLQDLFELIQEIAKTKIQYFKFEKA</sequence>
<dbReference type="GO" id="GO:0009265">
    <property type="term" value="P:2'-deoxyribonucleotide biosynthetic process"/>
    <property type="evidence" value="ECO:0007669"/>
    <property type="project" value="TreeGrafter"/>
</dbReference>
<dbReference type="GO" id="GO:0031250">
    <property type="term" value="C:anaerobic ribonucleoside-triphosphate reductase complex"/>
    <property type="evidence" value="ECO:0007669"/>
    <property type="project" value="TreeGrafter"/>
</dbReference>
<dbReference type="AlphaFoldDB" id="A0A832X668"/>
<proteinExistence type="predicted"/>
<dbReference type="GO" id="GO:0008998">
    <property type="term" value="F:ribonucleoside-triphosphate reductase (thioredoxin) activity"/>
    <property type="evidence" value="ECO:0007669"/>
    <property type="project" value="InterPro"/>
</dbReference>
<dbReference type="PANTHER" id="PTHR21075:SF0">
    <property type="entry name" value="ANAEROBIC RIBONUCLEOSIDE-TRIPHOSPHATE REDUCTASE"/>
    <property type="match status" value="1"/>
</dbReference>